<name>A0A7I8DUG8_9FIRM</name>
<reference evidence="1 2" key="2">
    <citation type="submission" date="2020-08" db="EMBL/GenBank/DDBJ databases">
        <authorList>
            <person name="Ueki A."/>
            <person name="Tonouchi A."/>
        </authorList>
    </citation>
    <scope>NUCLEOTIDE SEQUENCE [LARGE SCALE GENOMIC DNA]</scope>
    <source>
        <strain evidence="1 2">CTTW</strain>
    </source>
</reference>
<gene>
    <name evidence="1" type="ORF">bsdcttw_37660</name>
</gene>
<evidence type="ECO:0008006" key="3">
    <source>
        <dbReference type="Google" id="ProtNLM"/>
    </source>
</evidence>
<accession>A0A7I8DUG8</accession>
<dbReference type="KEGG" id="acht:bsdcttw_37660"/>
<dbReference type="AlphaFoldDB" id="A0A7I8DUG8"/>
<dbReference type="EMBL" id="AP023368">
    <property type="protein sequence ID" value="BCK00726.1"/>
    <property type="molecule type" value="Genomic_DNA"/>
</dbReference>
<dbReference type="Pfam" id="PF12663">
    <property type="entry name" value="DUF3788"/>
    <property type="match status" value="1"/>
</dbReference>
<sequence length="142" mass="16661">MYERMLDKQTVPSFDDMISYCDDAGELWTDLDKYLKEKLNMKGCIRFPYGNKYGWSMKYSYKSKHICDIFAEISAFMVLIRISDDAIKPIYNELSIYAKAVWDNKYPCGSGGWLNYRITNKEQLQDLMKIIGIKVNKQSKMS</sequence>
<organism evidence="1 2">
    <name type="scientific">Anaerocolumna chitinilytica</name>
    <dbReference type="NCBI Taxonomy" id="1727145"/>
    <lineage>
        <taxon>Bacteria</taxon>
        <taxon>Bacillati</taxon>
        <taxon>Bacillota</taxon>
        <taxon>Clostridia</taxon>
        <taxon>Lachnospirales</taxon>
        <taxon>Lachnospiraceae</taxon>
        <taxon>Anaerocolumna</taxon>
    </lineage>
</organism>
<protein>
    <recommendedName>
        <fullName evidence="3">DUF3788 domain-containing protein</fullName>
    </recommendedName>
</protein>
<reference evidence="1 2" key="1">
    <citation type="submission" date="2020-08" db="EMBL/GenBank/DDBJ databases">
        <title>Draft genome sequencing of an Anaerocolumna strain isolated from anoxic soil subjected to BSD treatment.</title>
        <authorList>
            <person name="Uek A."/>
            <person name="Tonouchi A."/>
        </authorList>
    </citation>
    <scope>NUCLEOTIDE SEQUENCE [LARGE SCALE GENOMIC DNA]</scope>
    <source>
        <strain evidence="1 2">CTTW</strain>
    </source>
</reference>
<dbReference type="RefSeq" id="WP_185256369.1">
    <property type="nucleotide sequence ID" value="NZ_AP023368.1"/>
</dbReference>
<evidence type="ECO:0000313" key="1">
    <source>
        <dbReference type="EMBL" id="BCK00726.1"/>
    </source>
</evidence>
<evidence type="ECO:0000313" key="2">
    <source>
        <dbReference type="Proteomes" id="UP000515703"/>
    </source>
</evidence>
<proteinExistence type="predicted"/>
<dbReference type="InterPro" id="IPR024265">
    <property type="entry name" value="DUF3788"/>
</dbReference>
<dbReference type="Proteomes" id="UP000515703">
    <property type="component" value="Chromosome"/>
</dbReference>
<keyword evidence="2" id="KW-1185">Reference proteome</keyword>